<dbReference type="GO" id="GO:0008083">
    <property type="term" value="F:growth factor activity"/>
    <property type="evidence" value="ECO:0007669"/>
    <property type="project" value="UniProtKB-KW"/>
</dbReference>
<dbReference type="InterPro" id="IPR001839">
    <property type="entry name" value="TGF-b_C"/>
</dbReference>
<dbReference type="SUPFAM" id="SSF57501">
    <property type="entry name" value="Cystine-knot cytokines"/>
    <property type="match status" value="1"/>
</dbReference>
<dbReference type="PANTHER" id="PTHR11848:SF298">
    <property type="entry name" value="DAWDLE, ISOFORM A"/>
    <property type="match status" value="1"/>
</dbReference>
<keyword evidence="7" id="KW-1185">Reference proteome</keyword>
<keyword evidence="4" id="KW-0339">Growth factor</keyword>
<comment type="similarity">
    <text evidence="2 4">Belongs to the TGF-beta family.</text>
</comment>
<evidence type="ECO:0000313" key="7">
    <source>
        <dbReference type="Proteomes" id="UP001286313"/>
    </source>
</evidence>
<dbReference type="AlphaFoldDB" id="A0AAE1KG09"/>
<proteinExistence type="inferred from homology"/>
<keyword evidence="3" id="KW-0964">Secreted</keyword>
<protein>
    <recommendedName>
        <fullName evidence="5">TGF-beta family profile domain-containing protein</fullName>
    </recommendedName>
</protein>
<dbReference type="GO" id="GO:0005615">
    <property type="term" value="C:extracellular space"/>
    <property type="evidence" value="ECO:0007669"/>
    <property type="project" value="TreeGrafter"/>
</dbReference>
<comment type="subcellular location">
    <subcellularLocation>
        <location evidence="1">Secreted</location>
    </subcellularLocation>
</comment>
<organism evidence="6 7">
    <name type="scientific">Petrolisthes cinctipes</name>
    <name type="common">Flat porcelain crab</name>
    <dbReference type="NCBI Taxonomy" id="88211"/>
    <lineage>
        <taxon>Eukaryota</taxon>
        <taxon>Metazoa</taxon>
        <taxon>Ecdysozoa</taxon>
        <taxon>Arthropoda</taxon>
        <taxon>Crustacea</taxon>
        <taxon>Multicrustacea</taxon>
        <taxon>Malacostraca</taxon>
        <taxon>Eumalacostraca</taxon>
        <taxon>Eucarida</taxon>
        <taxon>Decapoda</taxon>
        <taxon>Pleocyemata</taxon>
        <taxon>Anomura</taxon>
        <taxon>Galatheoidea</taxon>
        <taxon>Porcellanidae</taxon>
        <taxon>Petrolisthes</taxon>
    </lineage>
</organism>
<feature type="non-terminal residue" evidence="6">
    <location>
        <position position="1"/>
    </location>
</feature>
<dbReference type="InterPro" id="IPR015615">
    <property type="entry name" value="TGF-beta-rel"/>
</dbReference>
<dbReference type="SMART" id="SM00204">
    <property type="entry name" value="TGFB"/>
    <property type="match status" value="1"/>
</dbReference>
<evidence type="ECO:0000256" key="4">
    <source>
        <dbReference type="RuleBase" id="RU000354"/>
    </source>
</evidence>
<dbReference type="Gene3D" id="2.10.90.10">
    <property type="entry name" value="Cystine-knot cytokines"/>
    <property type="match status" value="1"/>
</dbReference>
<dbReference type="EMBL" id="JAWQEG010002108">
    <property type="protein sequence ID" value="KAK3874326.1"/>
    <property type="molecule type" value="Genomic_DNA"/>
</dbReference>
<sequence length="181" mass="20245">CGGSGGGSGGGRVVTCLRFNLEGWAWQAGSLSATLWIWWHHNNNSNNNNHNITVSQIRTRRSVSRDCSVELSGRCCRESVDVNVSDLGWDNWFIQPQAFTFYYCRGTCNAAFNLARTLDYTSTKEALMLQSSWQAVRTDLMPCCAPTSYSSMSVIYRHTRNNTLLHTTIDNLLVQSCGCQN</sequence>
<dbReference type="Pfam" id="PF00019">
    <property type="entry name" value="TGF_beta"/>
    <property type="match status" value="1"/>
</dbReference>
<dbReference type="Proteomes" id="UP001286313">
    <property type="component" value="Unassembled WGS sequence"/>
</dbReference>
<gene>
    <name evidence="6" type="ORF">Pcinc_020714</name>
</gene>
<dbReference type="GO" id="GO:0005125">
    <property type="term" value="F:cytokine activity"/>
    <property type="evidence" value="ECO:0007669"/>
    <property type="project" value="TreeGrafter"/>
</dbReference>
<accession>A0AAE1KG09</accession>
<feature type="domain" description="TGF-beta family profile" evidence="5">
    <location>
        <begin position="58"/>
        <end position="180"/>
    </location>
</feature>
<dbReference type="PANTHER" id="PTHR11848">
    <property type="entry name" value="TGF-BETA FAMILY"/>
    <property type="match status" value="1"/>
</dbReference>
<evidence type="ECO:0000256" key="1">
    <source>
        <dbReference type="ARBA" id="ARBA00004613"/>
    </source>
</evidence>
<evidence type="ECO:0000313" key="6">
    <source>
        <dbReference type="EMBL" id="KAK3874326.1"/>
    </source>
</evidence>
<dbReference type="InterPro" id="IPR029034">
    <property type="entry name" value="Cystine-knot_cytokine"/>
</dbReference>
<name>A0AAE1KG09_PETCI</name>
<reference evidence="6" key="1">
    <citation type="submission" date="2023-10" db="EMBL/GenBank/DDBJ databases">
        <title>Genome assemblies of two species of porcelain crab, Petrolisthes cinctipes and Petrolisthes manimaculis (Anomura: Porcellanidae).</title>
        <authorList>
            <person name="Angst P."/>
        </authorList>
    </citation>
    <scope>NUCLEOTIDE SEQUENCE</scope>
    <source>
        <strain evidence="6">PB745_01</strain>
        <tissue evidence="6">Gill</tissue>
    </source>
</reference>
<comment type="caution">
    <text evidence="6">The sequence shown here is derived from an EMBL/GenBank/DDBJ whole genome shotgun (WGS) entry which is preliminary data.</text>
</comment>
<dbReference type="PROSITE" id="PS51362">
    <property type="entry name" value="TGF_BETA_2"/>
    <property type="match status" value="1"/>
</dbReference>
<evidence type="ECO:0000256" key="3">
    <source>
        <dbReference type="ARBA" id="ARBA00022525"/>
    </source>
</evidence>
<evidence type="ECO:0000259" key="5">
    <source>
        <dbReference type="PROSITE" id="PS51362"/>
    </source>
</evidence>
<dbReference type="PRINTS" id="PR00669">
    <property type="entry name" value="INHIBINA"/>
</dbReference>
<evidence type="ECO:0000256" key="2">
    <source>
        <dbReference type="ARBA" id="ARBA00006656"/>
    </source>
</evidence>